<evidence type="ECO:0000256" key="1">
    <source>
        <dbReference type="SAM" id="MobiDB-lite"/>
    </source>
</evidence>
<sequence length="340" mass="38097">MSPKPVPAFPLAEAQLVALFMQSVAYGVHVATFAMCMYTWFELRNTPRTSRSWPWVSVAVVLFFIGTIDVSFNLYHNLLAFVVHDGGQDAQGEFQDLSDWVDVIRSKIQSVWARLSALVSDAALICRCWIVYANLKHRWFIVALPSLLWLGATTCAVMDIVLLSTLHSSTSIPATTKLRPYLTAYYVTTLALNVLTTALIVYRIWDVHHQTTAFFRTSRLGTDRIRNAVRIFVESALLYTVAVAVSAIAELAKSNAYYGTSDTCVELAGITFDLIIIRIWRGLTAEQHPTFDRPLDRQRSTRRDVQDEASESGDRRSATVSPIVVNLKTVTVSDRDKDSP</sequence>
<reference evidence="3 4" key="1">
    <citation type="journal article" date="2012" name="Science">
        <title>The Paleozoic origin of enzymatic lignin decomposition reconstructed from 31 fungal genomes.</title>
        <authorList>
            <person name="Floudas D."/>
            <person name="Binder M."/>
            <person name="Riley R."/>
            <person name="Barry K."/>
            <person name="Blanchette R.A."/>
            <person name="Henrissat B."/>
            <person name="Martinez A.T."/>
            <person name="Otillar R."/>
            <person name="Spatafora J.W."/>
            <person name="Yadav J.S."/>
            <person name="Aerts A."/>
            <person name="Benoit I."/>
            <person name="Boyd A."/>
            <person name="Carlson A."/>
            <person name="Copeland A."/>
            <person name="Coutinho P.M."/>
            <person name="de Vries R.P."/>
            <person name="Ferreira P."/>
            <person name="Findley K."/>
            <person name="Foster B."/>
            <person name="Gaskell J."/>
            <person name="Glotzer D."/>
            <person name="Gorecki P."/>
            <person name="Heitman J."/>
            <person name="Hesse C."/>
            <person name="Hori C."/>
            <person name="Igarashi K."/>
            <person name="Jurgens J.A."/>
            <person name="Kallen N."/>
            <person name="Kersten P."/>
            <person name="Kohler A."/>
            <person name="Kuees U."/>
            <person name="Kumar T.K.A."/>
            <person name="Kuo A."/>
            <person name="LaButti K."/>
            <person name="Larrondo L.F."/>
            <person name="Lindquist E."/>
            <person name="Ling A."/>
            <person name="Lombard V."/>
            <person name="Lucas S."/>
            <person name="Lundell T."/>
            <person name="Martin R."/>
            <person name="McLaughlin D.J."/>
            <person name="Morgenstern I."/>
            <person name="Morin E."/>
            <person name="Murat C."/>
            <person name="Nagy L.G."/>
            <person name="Nolan M."/>
            <person name="Ohm R.A."/>
            <person name="Patyshakuliyeva A."/>
            <person name="Rokas A."/>
            <person name="Ruiz-Duenas F.J."/>
            <person name="Sabat G."/>
            <person name="Salamov A."/>
            <person name="Samejima M."/>
            <person name="Schmutz J."/>
            <person name="Slot J.C."/>
            <person name="St John F."/>
            <person name="Stenlid J."/>
            <person name="Sun H."/>
            <person name="Sun S."/>
            <person name="Syed K."/>
            <person name="Tsang A."/>
            <person name="Wiebenga A."/>
            <person name="Young D."/>
            <person name="Pisabarro A."/>
            <person name="Eastwood D.C."/>
            <person name="Martin F."/>
            <person name="Cullen D."/>
            <person name="Grigoriev I.V."/>
            <person name="Hibbett D.S."/>
        </authorList>
    </citation>
    <scope>NUCLEOTIDE SEQUENCE</scope>
    <source>
        <strain evidence="4">FP-58527</strain>
    </source>
</reference>
<dbReference type="HOGENOM" id="CLU_044614_1_0_1"/>
<dbReference type="OrthoDB" id="3269446at2759"/>
<evidence type="ECO:0000313" key="3">
    <source>
        <dbReference type="EMBL" id="EPS94636.1"/>
    </source>
</evidence>
<evidence type="ECO:0000313" key="4">
    <source>
        <dbReference type="Proteomes" id="UP000015241"/>
    </source>
</evidence>
<feature type="transmembrane region" description="Helical" evidence="2">
    <location>
        <begin position="20"/>
        <end position="41"/>
    </location>
</feature>
<accession>S8DMD6</accession>
<dbReference type="EMBL" id="KE504227">
    <property type="protein sequence ID" value="EPS94636.1"/>
    <property type="molecule type" value="Genomic_DNA"/>
</dbReference>
<gene>
    <name evidence="3" type="ORF">FOMPIDRAFT_93562</name>
</gene>
<feature type="transmembrane region" description="Helical" evidence="2">
    <location>
        <begin position="53"/>
        <end position="75"/>
    </location>
</feature>
<feature type="transmembrane region" description="Helical" evidence="2">
    <location>
        <begin position="139"/>
        <end position="163"/>
    </location>
</feature>
<evidence type="ECO:0000256" key="2">
    <source>
        <dbReference type="SAM" id="Phobius"/>
    </source>
</evidence>
<feature type="transmembrane region" description="Helical" evidence="2">
    <location>
        <begin position="111"/>
        <end position="132"/>
    </location>
</feature>
<dbReference type="eggNOG" id="ENOG502SN52">
    <property type="taxonomic scope" value="Eukaryota"/>
</dbReference>
<feature type="transmembrane region" description="Helical" evidence="2">
    <location>
        <begin position="183"/>
        <end position="205"/>
    </location>
</feature>
<keyword evidence="2" id="KW-1133">Transmembrane helix</keyword>
<dbReference type="AlphaFoldDB" id="S8DMD6"/>
<dbReference type="Proteomes" id="UP000015241">
    <property type="component" value="Unassembled WGS sequence"/>
</dbReference>
<organism evidence="3 4">
    <name type="scientific">Fomitopsis schrenkii</name>
    <name type="common">Brown rot fungus</name>
    <dbReference type="NCBI Taxonomy" id="2126942"/>
    <lineage>
        <taxon>Eukaryota</taxon>
        <taxon>Fungi</taxon>
        <taxon>Dikarya</taxon>
        <taxon>Basidiomycota</taxon>
        <taxon>Agaricomycotina</taxon>
        <taxon>Agaricomycetes</taxon>
        <taxon>Polyporales</taxon>
        <taxon>Fomitopsis</taxon>
    </lineage>
</organism>
<proteinExistence type="predicted"/>
<keyword evidence="2" id="KW-0472">Membrane</keyword>
<feature type="compositionally biased region" description="Basic and acidic residues" evidence="1">
    <location>
        <begin position="291"/>
        <end position="317"/>
    </location>
</feature>
<keyword evidence="2" id="KW-0812">Transmembrane</keyword>
<protein>
    <submittedName>
        <fullName evidence="3">Uncharacterized protein</fullName>
    </submittedName>
</protein>
<name>S8DMD6_FOMSC</name>
<dbReference type="InParanoid" id="S8DMD6"/>
<keyword evidence="4" id="KW-1185">Reference proteome</keyword>
<feature type="region of interest" description="Disordered" evidence="1">
    <location>
        <begin position="291"/>
        <end position="321"/>
    </location>
</feature>